<gene>
    <name evidence="1" type="ORF">CR513_02408</name>
</gene>
<feature type="non-terminal residue" evidence="1">
    <location>
        <position position="1"/>
    </location>
</feature>
<dbReference type="AlphaFoldDB" id="A0A371ICK5"/>
<sequence length="220" mass="24752">MKSQTDKKRREVDFQNLSSIPCMPLEESYVRSGSATLQPLPAAWTEEQELQPHPLDILILKYNDKLEGEVLIRWQGLPECEDSWEQLVLMTYAGSFPKSSPSGQGESLGHLFVGRGGEGIWGVKQLGGMVVIWARDKRIESLGQLETCVEEKPGSLKCVWHCMIAACTFLGYRLFLFILSNTIQSFSSTTEPVLTICLINGKWRREGGEQSKARQEKETV</sequence>
<evidence type="ECO:0000313" key="1">
    <source>
        <dbReference type="EMBL" id="RDY12758.1"/>
    </source>
</evidence>
<proteinExistence type="predicted"/>
<keyword evidence="2" id="KW-1185">Reference proteome</keyword>
<dbReference type="Proteomes" id="UP000257109">
    <property type="component" value="Unassembled WGS sequence"/>
</dbReference>
<evidence type="ECO:0008006" key="3">
    <source>
        <dbReference type="Google" id="ProtNLM"/>
    </source>
</evidence>
<organism evidence="1 2">
    <name type="scientific">Mucuna pruriens</name>
    <name type="common">Velvet bean</name>
    <name type="synonym">Dolichos pruriens</name>
    <dbReference type="NCBI Taxonomy" id="157652"/>
    <lineage>
        <taxon>Eukaryota</taxon>
        <taxon>Viridiplantae</taxon>
        <taxon>Streptophyta</taxon>
        <taxon>Embryophyta</taxon>
        <taxon>Tracheophyta</taxon>
        <taxon>Spermatophyta</taxon>
        <taxon>Magnoliopsida</taxon>
        <taxon>eudicotyledons</taxon>
        <taxon>Gunneridae</taxon>
        <taxon>Pentapetalae</taxon>
        <taxon>rosids</taxon>
        <taxon>fabids</taxon>
        <taxon>Fabales</taxon>
        <taxon>Fabaceae</taxon>
        <taxon>Papilionoideae</taxon>
        <taxon>50 kb inversion clade</taxon>
        <taxon>NPAAA clade</taxon>
        <taxon>indigoferoid/millettioid clade</taxon>
        <taxon>Phaseoleae</taxon>
        <taxon>Mucuna</taxon>
    </lineage>
</organism>
<protein>
    <recommendedName>
        <fullName evidence="3">Chromo domain-containing protein</fullName>
    </recommendedName>
</protein>
<dbReference type="OrthoDB" id="1304599at2759"/>
<name>A0A371ICK5_MUCPR</name>
<accession>A0A371ICK5</accession>
<comment type="caution">
    <text evidence="1">The sequence shown here is derived from an EMBL/GenBank/DDBJ whole genome shotgun (WGS) entry which is preliminary data.</text>
</comment>
<evidence type="ECO:0000313" key="2">
    <source>
        <dbReference type="Proteomes" id="UP000257109"/>
    </source>
</evidence>
<dbReference type="EMBL" id="QJKJ01000410">
    <property type="protein sequence ID" value="RDY12758.1"/>
    <property type="molecule type" value="Genomic_DNA"/>
</dbReference>
<reference evidence="1" key="1">
    <citation type="submission" date="2018-05" db="EMBL/GenBank/DDBJ databases">
        <title>Draft genome of Mucuna pruriens seed.</title>
        <authorList>
            <person name="Nnadi N.E."/>
            <person name="Vos R."/>
            <person name="Hasami M.H."/>
            <person name="Devisetty U.K."/>
            <person name="Aguiy J.C."/>
        </authorList>
    </citation>
    <scope>NUCLEOTIDE SEQUENCE [LARGE SCALE GENOMIC DNA]</scope>
    <source>
        <strain evidence="1">JCA_2017</strain>
    </source>
</reference>